<dbReference type="eggNOG" id="COG1129">
    <property type="taxonomic scope" value="Bacteria"/>
</dbReference>
<organism evidence="6 7">
    <name type="scientific">Exiguobacterium sibiricum (strain DSM 17290 / CCUG 55495 / CIP 109462 / JCM 13490 / 255-15)</name>
    <dbReference type="NCBI Taxonomy" id="262543"/>
    <lineage>
        <taxon>Bacteria</taxon>
        <taxon>Bacillati</taxon>
        <taxon>Bacillota</taxon>
        <taxon>Bacilli</taxon>
        <taxon>Bacillales</taxon>
        <taxon>Bacillales Family XII. Incertae Sedis</taxon>
        <taxon>Exiguobacterium</taxon>
    </lineage>
</organism>
<feature type="domain" description="ABC transporter" evidence="5">
    <location>
        <begin position="249"/>
        <end position="504"/>
    </location>
</feature>
<sequence>MTPPVNEQRLEMRGISMEFPGVKALDDVHFSVKRGEIHALVGANGAGKSTLMKVLAGAYASYEGTILFDGVPLAIDSPNAAKRAGIEIVYQEVDTALVDYLTVAENICLDMLASGQLKGVIRRRRYEEIAERALQKLKASIDVRQRVSELRLAEKQLVLIARALVQESRFLILDEPTAPLSGRETEQLFRIIRELAEKEHLGVIFISHRLQELFEICESISVMRDGKMVSRQLLAGQTKETVVEQMLGRRLQKSSREARPAGAPSLELDRITVAGQLDEISLTVRAGEVIGIAGLVGAGKTELCKTIFGSIPVTSGLMRLAGETRRIRSAYDAVRLGIGLVPEERRKEGILVADPIEQNMTAASLKQFVNRFGFVEKKKERAAANRIVQQLSIKVSDTRQRAAELSGGNQQKVAIGKWLLADASVLVLDEPTKGVDVGAKAEIFQVIDQLAAEQKAVIYASSELDELLAVTDRIYVMYDGQIVFEATTSETTEEQLLWYATGGQQHE</sequence>
<evidence type="ECO:0000313" key="7">
    <source>
        <dbReference type="Proteomes" id="UP000001681"/>
    </source>
</evidence>
<evidence type="ECO:0000256" key="2">
    <source>
        <dbReference type="ARBA" id="ARBA00022737"/>
    </source>
</evidence>
<dbReference type="InterPro" id="IPR017871">
    <property type="entry name" value="ABC_transporter-like_CS"/>
</dbReference>
<keyword evidence="4" id="KW-0067">ATP-binding</keyword>
<dbReference type="EMBL" id="CP001022">
    <property type="protein sequence ID" value="ACB59916.1"/>
    <property type="molecule type" value="Genomic_DNA"/>
</dbReference>
<dbReference type="InterPro" id="IPR003593">
    <property type="entry name" value="AAA+_ATPase"/>
</dbReference>
<dbReference type="InterPro" id="IPR003439">
    <property type="entry name" value="ABC_transporter-like_ATP-bd"/>
</dbReference>
<reference evidence="6 7" key="2">
    <citation type="journal article" date="2008" name="BMC Genomics">
        <title>Architecture of thermal adaptation in an Exiguobacterium sibiricum strain isolated from 3 million year old permafrost: a genome and transcriptome approach.</title>
        <authorList>
            <person name="Rodrigues D.F."/>
            <person name="Ivanova N."/>
            <person name="He Z."/>
            <person name="Huebner M."/>
            <person name="Zhou J."/>
            <person name="Tiedje J.M."/>
        </authorList>
    </citation>
    <scope>NUCLEOTIDE SEQUENCE [LARGE SCALE GENOMIC DNA]</scope>
    <source>
        <strain evidence="7">DSM 17290 / CIP 109462 / JCM 13490 / 255-15</strain>
    </source>
</reference>
<evidence type="ECO:0000313" key="6">
    <source>
        <dbReference type="EMBL" id="ACB59916.1"/>
    </source>
</evidence>
<dbReference type="STRING" id="262543.Exig_0434"/>
<dbReference type="AlphaFoldDB" id="B1YIY6"/>
<dbReference type="Proteomes" id="UP000001681">
    <property type="component" value="Chromosome"/>
</dbReference>
<dbReference type="GO" id="GO:0016887">
    <property type="term" value="F:ATP hydrolysis activity"/>
    <property type="evidence" value="ECO:0007669"/>
    <property type="project" value="InterPro"/>
</dbReference>
<dbReference type="SUPFAM" id="SSF52540">
    <property type="entry name" value="P-loop containing nucleoside triphosphate hydrolases"/>
    <property type="match status" value="2"/>
</dbReference>
<proteinExistence type="predicted"/>
<evidence type="ECO:0000256" key="3">
    <source>
        <dbReference type="ARBA" id="ARBA00022741"/>
    </source>
</evidence>
<dbReference type="Gene3D" id="3.40.50.300">
    <property type="entry name" value="P-loop containing nucleotide triphosphate hydrolases"/>
    <property type="match status" value="2"/>
</dbReference>
<keyword evidence="3" id="KW-0547">Nucleotide-binding</keyword>
<evidence type="ECO:0000256" key="4">
    <source>
        <dbReference type="ARBA" id="ARBA00022840"/>
    </source>
</evidence>
<dbReference type="GO" id="GO:0005524">
    <property type="term" value="F:ATP binding"/>
    <property type="evidence" value="ECO:0007669"/>
    <property type="project" value="UniProtKB-KW"/>
</dbReference>
<dbReference type="CDD" id="cd03216">
    <property type="entry name" value="ABC_Carb_Monos_I"/>
    <property type="match status" value="1"/>
</dbReference>
<dbReference type="InterPro" id="IPR050107">
    <property type="entry name" value="ABC_carbohydrate_import_ATPase"/>
</dbReference>
<dbReference type="Pfam" id="PF00005">
    <property type="entry name" value="ABC_tran"/>
    <property type="match status" value="2"/>
</dbReference>
<dbReference type="PANTHER" id="PTHR43790">
    <property type="entry name" value="CARBOHYDRATE TRANSPORT ATP-BINDING PROTEIN MG119-RELATED"/>
    <property type="match status" value="1"/>
</dbReference>
<feature type="domain" description="ABC transporter" evidence="5">
    <location>
        <begin position="10"/>
        <end position="250"/>
    </location>
</feature>
<dbReference type="PROSITE" id="PS50893">
    <property type="entry name" value="ABC_TRANSPORTER_2"/>
    <property type="match status" value="2"/>
</dbReference>
<dbReference type="PANTHER" id="PTHR43790:SF9">
    <property type="entry name" value="GALACTOFURANOSE TRANSPORTER ATP-BINDING PROTEIN YTFR"/>
    <property type="match status" value="1"/>
</dbReference>
<dbReference type="KEGG" id="esi:Exig_0434"/>
<protein>
    <submittedName>
        <fullName evidence="6">ABC transporter related</fullName>
    </submittedName>
</protein>
<keyword evidence="2" id="KW-0677">Repeat</keyword>
<dbReference type="RefSeq" id="WP_012369340.1">
    <property type="nucleotide sequence ID" value="NC_010556.1"/>
</dbReference>
<gene>
    <name evidence="6" type="ordered locus">Exig_0434</name>
</gene>
<dbReference type="OrthoDB" id="9771863at2"/>
<name>B1YIY6_EXIS2</name>
<accession>B1YIY6</accession>
<evidence type="ECO:0000259" key="5">
    <source>
        <dbReference type="PROSITE" id="PS50893"/>
    </source>
</evidence>
<dbReference type="CDD" id="cd03215">
    <property type="entry name" value="ABC_Carb_Monos_II"/>
    <property type="match status" value="1"/>
</dbReference>
<keyword evidence="1" id="KW-0813">Transport</keyword>
<dbReference type="InterPro" id="IPR027417">
    <property type="entry name" value="P-loop_NTPase"/>
</dbReference>
<dbReference type="PROSITE" id="PS00211">
    <property type="entry name" value="ABC_TRANSPORTER_1"/>
    <property type="match status" value="1"/>
</dbReference>
<keyword evidence="7" id="KW-1185">Reference proteome</keyword>
<reference evidence="7" key="3">
    <citation type="submission" date="2008-04" db="EMBL/GenBank/DDBJ databases">
        <title>Complete sequence of chromosome of Exiguobacterium sibiricum 255-15.</title>
        <authorList>
            <consortium name="US DOE Joint Genome Institute"/>
            <person name="Copeland A."/>
            <person name="Lucas S."/>
            <person name="Lapidus A."/>
            <person name="Glavina del Rio T."/>
            <person name="Dalin E."/>
            <person name="Tice H."/>
            <person name="Bruce D."/>
            <person name="Goodwin L."/>
            <person name="Pitluck S."/>
            <person name="Kiss H."/>
            <person name="Chertkov O."/>
            <person name="Monk C."/>
            <person name="Brettin T."/>
            <person name="Detter J.C."/>
            <person name="Han C."/>
            <person name="Kuske C.R."/>
            <person name="Schmutz J."/>
            <person name="Larimer F."/>
            <person name="Land M."/>
            <person name="Hauser L."/>
            <person name="Kyrpides N."/>
            <person name="Mikhailova N."/>
            <person name="Vishnivetskaya T."/>
            <person name="Rodrigues D.F."/>
            <person name="Gilichinsky D."/>
            <person name="Tiedje J."/>
            <person name="Richardson P."/>
        </authorList>
    </citation>
    <scope>NUCLEOTIDE SEQUENCE [LARGE SCALE GENOMIC DNA]</scope>
    <source>
        <strain evidence="7">DSM 17290 / CIP 109462 / JCM 13490 / 255-15</strain>
    </source>
</reference>
<dbReference type="HOGENOM" id="CLU_000604_92_3_9"/>
<evidence type="ECO:0000256" key="1">
    <source>
        <dbReference type="ARBA" id="ARBA00022448"/>
    </source>
</evidence>
<reference evidence="6 7" key="1">
    <citation type="journal article" date="2006" name="Extremophiles">
        <title>Characterization of Exiguobacterium isolates from the Siberian permafrost. Description of Exiguobacterium sibiricum sp. nov.</title>
        <authorList>
            <person name="Rodrigues D.F."/>
            <person name="Goris J."/>
            <person name="Vishnivetskaya T."/>
            <person name="Gilichinsky D."/>
            <person name="Thomashow M.F."/>
            <person name="Tiedje J.M."/>
        </authorList>
    </citation>
    <scope>NUCLEOTIDE SEQUENCE [LARGE SCALE GENOMIC DNA]</scope>
    <source>
        <strain evidence="7">DSM 17290 / CIP 109462 / JCM 13490 / 255-15</strain>
    </source>
</reference>
<dbReference type="SMART" id="SM00382">
    <property type="entry name" value="AAA"/>
    <property type="match status" value="2"/>
</dbReference>